<dbReference type="EMBL" id="SOEZ01000034">
    <property type="protein sequence ID" value="TFB52490.1"/>
    <property type="molecule type" value="Genomic_DNA"/>
</dbReference>
<dbReference type="Gene3D" id="2.40.50.100">
    <property type="match status" value="1"/>
</dbReference>
<dbReference type="GO" id="GO:0045254">
    <property type="term" value="C:pyruvate dehydrogenase complex"/>
    <property type="evidence" value="ECO:0007669"/>
    <property type="project" value="InterPro"/>
</dbReference>
<dbReference type="RefSeq" id="WP_174776604.1">
    <property type="nucleotide sequence ID" value="NZ_SOEZ01000034.1"/>
</dbReference>
<dbReference type="Gene3D" id="4.10.320.10">
    <property type="entry name" value="E3-binding domain"/>
    <property type="match status" value="1"/>
</dbReference>
<feature type="compositionally biased region" description="Basic and acidic residues" evidence="2">
    <location>
        <begin position="104"/>
        <end position="127"/>
    </location>
</feature>
<dbReference type="PANTHER" id="PTHR23151">
    <property type="entry name" value="DIHYDROLIPOAMIDE ACETYL/SUCCINYL-TRANSFERASE-RELATED"/>
    <property type="match status" value="1"/>
</dbReference>
<dbReference type="InterPro" id="IPR011053">
    <property type="entry name" value="Single_hybrid_motif"/>
</dbReference>
<comment type="caution">
    <text evidence="5">The sequence shown here is derived from an EMBL/GenBank/DDBJ whole genome shotgun (WGS) entry which is preliminary data.</text>
</comment>
<dbReference type="SUPFAM" id="SSF47005">
    <property type="entry name" value="Peripheral subunit-binding domain of 2-oxo acid dehydrogenase complex"/>
    <property type="match status" value="1"/>
</dbReference>
<dbReference type="Pfam" id="PF02817">
    <property type="entry name" value="E3_binding"/>
    <property type="match status" value="1"/>
</dbReference>
<feature type="compositionally biased region" description="Low complexity" evidence="2">
    <location>
        <begin position="128"/>
        <end position="142"/>
    </location>
</feature>
<reference evidence="5 6" key="1">
    <citation type="submission" date="2019-03" db="EMBL/GenBank/DDBJ databases">
        <title>Genomics of glacier-inhabiting Cryobacterium strains.</title>
        <authorList>
            <person name="Liu Q."/>
            <person name="Xin Y.-H."/>
        </authorList>
    </citation>
    <scope>NUCLEOTIDE SEQUENCE [LARGE SCALE GENOMIC DNA]</scope>
    <source>
        <strain evidence="5 6">Sr47</strain>
    </source>
</reference>
<accession>A0A4R8UGJ5</accession>
<dbReference type="InterPro" id="IPR045257">
    <property type="entry name" value="E2/Pdx1"/>
</dbReference>
<evidence type="ECO:0000256" key="2">
    <source>
        <dbReference type="SAM" id="MobiDB-lite"/>
    </source>
</evidence>
<feature type="region of interest" description="Disordered" evidence="2">
    <location>
        <begin position="75"/>
        <end position="175"/>
    </location>
</feature>
<dbReference type="Proteomes" id="UP000297866">
    <property type="component" value="Unassembled WGS sequence"/>
</dbReference>
<evidence type="ECO:0000259" key="4">
    <source>
        <dbReference type="PROSITE" id="PS51826"/>
    </source>
</evidence>
<dbReference type="AlphaFoldDB" id="A0A4R8UGJ5"/>
<feature type="domain" description="Peripheral subunit-binding (PSBD)" evidence="4">
    <location>
        <begin position="144"/>
        <end position="181"/>
    </location>
</feature>
<organism evidence="5 6">
    <name type="scientific">Cryobacterium tagatosivorans</name>
    <dbReference type="NCBI Taxonomy" id="1259199"/>
    <lineage>
        <taxon>Bacteria</taxon>
        <taxon>Bacillati</taxon>
        <taxon>Actinomycetota</taxon>
        <taxon>Actinomycetes</taxon>
        <taxon>Micrococcales</taxon>
        <taxon>Microbacteriaceae</taxon>
        <taxon>Cryobacterium</taxon>
    </lineage>
</organism>
<name>A0A4R8UGJ5_9MICO</name>
<dbReference type="InterPro" id="IPR000089">
    <property type="entry name" value="Biotin_lipoyl"/>
</dbReference>
<dbReference type="GO" id="GO:0006086">
    <property type="term" value="P:pyruvate decarboxylation to acetyl-CoA"/>
    <property type="evidence" value="ECO:0007669"/>
    <property type="project" value="InterPro"/>
</dbReference>
<dbReference type="CDD" id="cd06849">
    <property type="entry name" value="lipoyl_domain"/>
    <property type="match status" value="1"/>
</dbReference>
<sequence length="218" mass="22535">MGDFRMPSLGSDMESGKLIEWLVKPGDYVHRGDIVAVVDTQKTVMDVETFEEGVVADLLVEVGATVPVGTPLASITGTPAEGAEPARQAPAVRPGKPGARPAKRPAEKKAEKPAGKKAEKPAEEKPAEIPAQQPATAPTTAPGFVSPPVRHLAHQLGVDTARLRGTGKDGAITHADVERAAAEHVPAEARAAAVPAAAAGRVRSSPRARRVAAELGVD</sequence>
<dbReference type="Pfam" id="PF00364">
    <property type="entry name" value="Biotin_lipoyl"/>
    <property type="match status" value="1"/>
</dbReference>
<dbReference type="InterPro" id="IPR004167">
    <property type="entry name" value="PSBD"/>
</dbReference>
<proteinExistence type="inferred from homology"/>
<evidence type="ECO:0000256" key="1">
    <source>
        <dbReference type="ARBA" id="ARBA00007317"/>
    </source>
</evidence>
<dbReference type="SUPFAM" id="SSF51230">
    <property type="entry name" value="Single hybrid motif"/>
    <property type="match status" value="1"/>
</dbReference>
<protein>
    <submittedName>
        <fullName evidence="5">2-oxo acid dehydrogenase subunit E2</fullName>
    </submittedName>
</protein>
<keyword evidence="6" id="KW-1185">Reference proteome</keyword>
<dbReference type="PROSITE" id="PS51826">
    <property type="entry name" value="PSBD"/>
    <property type="match status" value="1"/>
</dbReference>
<gene>
    <name evidence="5" type="ORF">E3O23_06330</name>
</gene>
<comment type="similarity">
    <text evidence="1">Belongs to the 2-oxoacid dehydrogenase family.</text>
</comment>
<evidence type="ECO:0000313" key="5">
    <source>
        <dbReference type="EMBL" id="TFB52490.1"/>
    </source>
</evidence>
<feature type="domain" description="Lipoyl-binding" evidence="3">
    <location>
        <begin position="1"/>
        <end position="76"/>
    </location>
</feature>
<evidence type="ECO:0000313" key="6">
    <source>
        <dbReference type="Proteomes" id="UP000297866"/>
    </source>
</evidence>
<feature type="non-terminal residue" evidence="5">
    <location>
        <position position="218"/>
    </location>
</feature>
<dbReference type="PROSITE" id="PS50968">
    <property type="entry name" value="BIOTINYL_LIPOYL"/>
    <property type="match status" value="1"/>
</dbReference>
<evidence type="ECO:0000259" key="3">
    <source>
        <dbReference type="PROSITE" id="PS50968"/>
    </source>
</evidence>
<dbReference type="PANTHER" id="PTHR23151:SF75">
    <property type="entry name" value="DIHYDROLIPOYLLYSINE-RESIDUE ACETYLTRANSFERASE COMPONENT 5 OF PYRUVATE DEHYDROGENASE COMPLEX, CHLOROPLASTIC"/>
    <property type="match status" value="1"/>
</dbReference>
<dbReference type="InterPro" id="IPR036625">
    <property type="entry name" value="E3-bd_dom_sf"/>
</dbReference>
<dbReference type="GO" id="GO:0004742">
    <property type="term" value="F:dihydrolipoyllysine-residue acetyltransferase activity"/>
    <property type="evidence" value="ECO:0007669"/>
    <property type="project" value="TreeGrafter"/>
</dbReference>